<evidence type="ECO:0000259" key="4">
    <source>
        <dbReference type="Pfam" id="PF00296"/>
    </source>
</evidence>
<dbReference type="SUPFAM" id="SSF51679">
    <property type="entry name" value="Bacterial luciferase-like"/>
    <property type="match status" value="1"/>
</dbReference>
<evidence type="ECO:0000313" key="6">
    <source>
        <dbReference type="Proteomes" id="UP000617734"/>
    </source>
</evidence>
<reference evidence="5" key="2">
    <citation type="submission" date="2020-09" db="EMBL/GenBank/DDBJ databases">
        <authorList>
            <person name="Sun Q."/>
            <person name="Ohkuma M."/>
        </authorList>
    </citation>
    <scope>NUCLEOTIDE SEQUENCE</scope>
    <source>
        <strain evidence="5">JCM 4646</strain>
    </source>
</reference>
<dbReference type="EMBL" id="BNBO01000003">
    <property type="protein sequence ID" value="GHH61659.1"/>
    <property type="molecule type" value="Genomic_DNA"/>
</dbReference>
<accession>A0A919FCV7</accession>
<keyword evidence="1" id="KW-0560">Oxidoreductase</keyword>
<dbReference type="InterPro" id="IPR036661">
    <property type="entry name" value="Luciferase-like_sf"/>
</dbReference>
<name>A0A919FCV7_9ACTN</name>
<protein>
    <submittedName>
        <fullName evidence="5">Alkanal monooxygenase</fullName>
    </submittedName>
</protein>
<dbReference type="Proteomes" id="UP000617734">
    <property type="component" value="Unassembled WGS sequence"/>
</dbReference>
<keyword evidence="6" id="KW-1185">Reference proteome</keyword>
<dbReference type="AlphaFoldDB" id="A0A919FCV7"/>
<feature type="region of interest" description="Disordered" evidence="3">
    <location>
        <begin position="256"/>
        <end position="278"/>
    </location>
</feature>
<dbReference type="GO" id="GO:0004497">
    <property type="term" value="F:monooxygenase activity"/>
    <property type="evidence" value="ECO:0007669"/>
    <property type="project" value="UniProtKB-KW"/>
</dbReference>
<feature type="domain" description="Luciferase-like" evidence="4">
    <location>
        <begin position="58"/>
        <end position="219"/>
    </location>
</feature>
<evidence type="ECO:0000256" key="1">
    <source>
        <dbReference type="ARBA" id="ARBA00023002"/>
    </source>
</evidence>
<reference evidence="5" key="1">
    <citation type="journal article" date="2014" name="Int. J. Syst. Evol. Microbiol.">
        <title>Complete genome sequence of Corynebacterium casei LMG S-19264T (=DSM 44701T), isolated from a smear-ripened cheese.</title>
        <authorList>
            <consortium name="US DOE Joint Genome Institute (JGI-PGF)"/>
            <person name="Walter F."/>
            <person name="Albersmeier A."/>
            <person name="Kalinowski J."/>
            <person name="Ruckert C."/>
        </authorList>
    </citation>
    <scope>NUCLEOTIDE SEQUENCE</scope>
    <source>
        <strain evidence="5">JCM 4646</strain>
    </source>
</reference>
<evidence type="ECO:0000256" key="2">
    <source>
        <dbReference type="ARBA" id="ARBA00023033"/>
    </source>
</evidence>
<dbReference type="Gene3D" id="3.20.20.30">
    <property type="entry name" value="Luciferase-like domain"/>
    <property type="match status" value="2"/>
</dbReference>
<feature type="compositionally biased region" description="Basic and acidic residues" evidence="3">
    <location>
        <begin position="1"/>
        <end position="10"/>
    </location>
</feature>
<feature type="compositionally biased region" description="Low complexity" evidence="3">
    <location>
        <begin position="22"/>
        <end position="33"/>
    </location>
</feature>
<dbReference type="PANTHER" id="PTHR30137">
    <property type="entry name" value="LUCIFERASE-LIKE MONOOXYGENASE"/>
    <property type="match status" value="1"/>
</dbReference>
<organism evidence="5 6">
    <name type="scientific">Kitasatospora indigofera</name>
    <dbReference type="NCBI Taxonomy" id="67307"/>
    <lineage>
        <taxon>Bacteria</taxon>
        <taxon>Bacillati</taxon>
        <taxon>Actinomycetota</taxon>
        <taxon>Actinomycetes</taxon>
        <taxon>Kitasatosporales</taxon>
        <taxon>Streptomycetaceae</taxon>
        <taxon>Kitasatospora</taxon>
    </lineage>
</organism>
<feature type="compositionally biased region" description="Low complexity" evidence="3">
    <location>
        <begin position="262"/>
        <end position="278"/>
    </location>
</feature>
<gene>
    <name evidence="5" type="ORF">GCM10018781_08410</name>
</gene>
<dbReference type="GO" id="GO:0005829">
    <property type="term" value="C:cytosol"/>
    <property type="evidence" value="ECO:0007669"/>
    <property type="project" value="TreeGrafter"/>
</dbReference>
<evidence type="ECO:0000256" key="3">
    <source>
        <dbReference type="SAM" id="MobiDB-lite"/>
    </source>
</evidence>
<proteinExistence type="predicted"/>
<feature type="region of interest" description="Disordered" evidence="3">
    <location>
        <begin position="1"/>
        <end position="50"/>
    </location>
</feature>
<sequence length="449" mass="47319">MTKTSARAEAHPTVGVRPPAAPAGAQPLTGRPGAPLPAGPVPLAESAGGRPAATDSLRVGAFLLSAQFPGQTHTEVLERTVGATVTAERAGLDAVWLAEHHFVPYGVCPDAATLAAMLLGRTRRIGVGTAVSVLSTRHPVALGEQAALLHLTSGGRFTLGVGRGGPWIDLDVFGTGLDAYERGFPERLDLLLRWLREARVGADGPQFSFPEVAVVPRAGEPLRRPGLSSWLGLEPGQAVLPGLAGRLPRQRVDGLRPEPAEQRQAAEAAGERPQAGPPLVVACTSPGGVRLAAERGLPMLLGMHSGDEDKQEMLALYSAAWRACGRSEEQLARIRGEHVAAGVGQVEDGPSAARATLLRSMPGWFEHGLGAHRTVDGRERKMRDPHEYTALLCDLHAVGTPKQCADRLLATAERTGIRRFALLAEGSGDHEATLHNIARLGSEVLPQLS</sequence>
<dbReference type="Pfam" id="PF00296">
    <property type="entry name" value="Bac_luciferase"/>
    <property type="match status" value="2"/>
</dbReference>
<keyword evidence="2 5" id="KW-0503">Monooxygenase</keyword>
<dbReference type="GO" id="GO:0016705">
    <property type="term" value="F:oxidoreductase activity, acting on paired donors, with incorporation or reduction of molecular oxygen"/>
    <property type="evidence" value="ECO:0007669"/>
    <property type="project" value="InterPro"/>
</dbReference>
<comment type="caution">
    <text evidence="5">The sequence shown here is derived from an EMBL/GenBank/DDBJ whole genome shotgun (WGS) entry which is preliminary data.</text>
</comment>
<dbReference type="PANTHER" id="PTHR30137:SF8">
    <property type="entry name" value="BLR5498 PROTEIN"/>
    <property type="match status" value="1"/>
</dbReference>
<dbReference type="InterPro" id="IPR011251">
    <property type="entry name" value="Luciferase-like_dom"/>
</dbReference>
<evidence type="ECO:0000313" key="5">
    <source>
        <dbReference type="EMBL" id="GHH61659.1"/>
    </source>
</evidence>
<feature type="domain" description="Luciferase-like" evidence="4">
    <location>
        <begin position="272"/>
        <end position="418"/>
    </location>
</feature>
<dbReference type="InterPro" id="IPR050766">
    <property type="entry name" value="Bact_Lucif_Oxidored"/>
</dbReference>